<evidence type="ECO:0000256" key="1">
    <source>
        <dbReference type="SAM" id="MobiDB-lite"/>
    </source>
</evidence>
<comment type="caution">
    <text evidence="2">The sequence shown here is derived from an EMBL/GenBank/DDBJ whole genome shotgun (WGS) entry which is preliminary data.</text>
</comment>
<proteinExistence type="predicted"/>
<evidence type="ECO:0000313" key="3">
    <source>
        <dbReference type="Proteomes" id="UP001230268"/>
    </source>
</evidence>
<feature type="compositionally biased region" description="Polar residues" evidence="1">
    <location>
        <begin position="104"/>
        <end position="148"/>
    </location>
</feature>
<reference evidence="2" key="1">
    <citation type="submission" date="2023-08" db="EMBL/GenBank/DDBJ databases">
        <title>Draft sequence of the Babesia gibsoni genome.</title>
        <authorList>
            <person name="Yamagishi J.Y."/>
            <person name="Xuan X.X."/>
        </authorList>
    </citation>
    <scope>NUCLEOTIDE SEQUENCE</scope>
    <source>
        <strain evidence="2">Azabu</strain>
    </source>
</reference>
<protein>
    <submittedName>
        <fullName evidence="2">Uncharacterized protein</fullName>
    </submittedName>
</protein>
<dbReference type="EMBL" id="JAVEPI010000001">
    <property type="protein sequence ID" value="KAK1444300.1"/>
    <property type="molecule type" value="Genomic_DNA"/>
</dbReference>
<dbReference type="Proteomes" id="UP001230268">
    <property type="component" value="Unassembled WGS sequence"/>
</dbReference>
<organism evidence="2 3">
    <name type="scientific">Babesia gibsoni</name>
    <dbReference type="NCBI Taxonomy" id="33632"/>
    <lineage>
        <taxon>Eukaryota</taxon>
        <taxon>Sar</taxon>
        <taxon>Alveolata</taxon>
        <taxon>Apicomplexa</taxon>
        <taxon>Aconoidasida</taxon>
        <taxon>Piroplasmida</taxon>
        <taxon>Babesiidae</taxon>
        <taxon>Babesia</taxon>
    </lineage>
</organism>
<keyword evidence="3" id="KW-1185">Reference proteome</keyword>
<dbReference type="AlphaFoldDB" id="A0AAD8PF69"/>
<feature type="region of interest" description="Disordered" evidence="1">
    <location>
        <begin position="56"/>
        <end position="154"/>
    </location>
</feature>
<gene>
    <name evidence="2" type="ORF">BgAZ_102060</name>
</gene>
<evidence type="ECO:0000313" key="2">
    <source>
        <dbReference type="EMBL" id="KAK1444300.1"/>
    </source>
</evidence>
<name>A0AAD8PF69_BABGI</name>
<sequence length="396" mass="44224">MSQNVVAERLVNATNIVFHLMELQPFALILPMEPKDAARNKHKIMKKIVCNNRSLPSKKASDMLNPTDGKEGAASGNYTNAGSKHTGETSGTGKGPLEGKDGSQDGTYKSTQDGDATSLNGTTVYESQSSESNATGDYSQSNATNKNFSPDELTISESDYDLPVDDVNSPFYTVHHVIERLDSDDMNGCIIMLAAKSENDFGVVPLAGGVIEIYDEHERSIQAMWVNRSLEQRSDLKVLLKTLVLRIFAHAYQICLPDKRSTKSNKLVSIYQSLLVTFPKECVPFIEKEMLLSKHYETAGFNEPHNDNPKVPCRCHKLAAQATELFYGISESRFNNLYSKVYEKMLFESIGMMNPIAQMYPATSFTHSEKMDQITKAVREIERSLKEQNANKRPKR</sequence>
<feature type="compositionally biased region" description="Polar residues" evidence="1">
    <location>
        <begin position="76"/>
        <end position="89"/>
    </location>
</feature>
<accession>A0AAD8PF69</accession>